<feature type="non-terminal residue" evidence="1">
    <location>
        <position position="1"/>
    </location>
</feature>
<proteinExistence type="predicted"/>
<reference evidence="1" key="1">
    <citation type="journal article" date="2014" name="Front. Microbiol.">
        <title>High frequency of phylogenetically diverse reductive dehalogenase-homologous genes in deep subseafloor sedimentary metagenomes.</title>
        <authorList>
            <person name="Kawai M."/>
            <person name="Futagami T."/>
            <person name="Toyoda A."/>
            <person name="Takaki Y."/>
            <person name="Nishi S."/>
            <person name="Hori S."/>
            <person name="Arai W."/>
            <person name="Tsubouchi T."/>
            <person name="Morono Y."/>
            <person name="Uchiyama I."/>
            <person name="Ito T."/>
            <person name="Fujiyama A."/>
            <person name="Inagaki F."/>
            <person name="Takami H."/>
        </authorList>
    </citation>
    <scope>NUCLEOTIDE SEQUENCE</scope>
    <source>
        <strain evidence="1">Expedition CK06-06</strain>
    </source>
</reference>
<protein>
    <submittedName>
        <fullName evidence="1">Uncharacterized protein</fullName>
    </submittedName>
</protein>
<name>X1VN38_9ZZZZ</name>
<organism evidence="1">
    <name type="scientific">marine sediment metagenome</name>
    <dbReference type="NCBI Taxonomy" id="412755"/>
    <lineage>
        <taxon>unclassified sequences</taxon>
        <taxon>metagenomes</taxon>
        <taxon>ecological metagenomes</taxon>
    </lineage>
</organism>
<gene>
    <name evidence="1" type="ORF">S12H4_62733</name>
</gene>
<evidence type="ECO:0000313" key="1">
    <source>
        <dbReference type="EMBL" id="GAJ21127.1"/>
    </source>
</evidence>
<sequence length="69" mass="7783">ALVIFIVGLVMVYNGAINYVSPTTYMIRSSILTMYPSEQYENLSKEELDQLAEEELNASLQSAKDMAFK</sequence>
<comment type="caution">
    <text evidence="1">The sequence shown here is derived from an EMBL/GenBank/DDBJ whole genome shotgun (WGS) entry which is preliminary data.</text>
</comment>
<accession>X1VN38</accession>
<dbReference type="EMBL" id="BARW01042238">
    <property type="protein sequence ID" value="GAJ21127.1"/>
    <property type="molecule type" value="Genomic_DNA"/>
</dbReference>
<feature type="non-terminal residue" evidence="1">
    <location>
        <position position="69"/>
    </location>
</feature>
<dbReference type="AlphaFoldDB" id="X1VN38"/>